<keyword evidence="1" id="KW-0472">Membrane</keyword>
<feature type="transmembrane region" description="Helical" evidence="1">
    <location>
        <begin position="207"/>
        <end position="225"/>
    </location>
</feature>
<feature type="transmembrane region" description="Helical" evidence="1">
    <location>
        <begin position="96"/>
        <end position="115"/>
    </location>
</feature>
<feature type="transmembrane region" description="Helical" evidence="1">
    <location>
        <begin position="245"/>
        <end position="266"/>
    </location>
</feature>
<dbReference type="STRING" id="1231336.L248_0062"/>
<organism evidence="2 3">
    <name type="scientific">Schleiferilactobacillus shenzhenensis LY-73</name>
    <dbReference type="NCBI Taxonomy" id="1231336"/>
    <lineage>
        <taxon>Bacteria</taxon>
        <taxon>Bacillati</taxon>
        <taxon>Bacillota</taxon>
        <taxon>Bacilli</taxon>
        <taxon>Lactobacillales</taxon>
        <taxon>Lactobacillaceae</taxon>
        <taxon>Schleiferilactobacillus</taxon>
    </lineage>
</organism>
<evidence type="ECO:0000313" key="3">
    <source>
        <dbReference type="Proteomes" id="UP000030647"/>
    </source>
</evidence>
<feature type="transmembrane region" description="Helical" evidence="1">
    <location>
        <begin position="172"/>
        <end position="195"/>
    </location>
</feature>
<accession>U4TX46</accession>
<feature type="transmembrane region" description="Helical" evidence="1">
    <location>
        <begin position="278"/>
        <end position="297"/>
    </location>
</feature>
<protein>
    <submittedName>
        <fullName evidence="2">Uncharacterized protein</fullName>
    </submittedName>
</protein>
<evidence type="ECO:0000256" key="1">
    <source>
        <dbReference type="SAM" id="Phobius"/>
    </source>
</evidence>
<dbReference type="EMBL" id="KI271582">
    <property type="protein sequence ID" value="ERL66383.1"/>
    <property type="molecule type" value="Genomic_DNA"/>
</dbReference>
<reference evidence="3" key="1">
    <citation type="journal article" date="2013" name="Genome Announc.">
        <title>Whole-Genome Sequencing of Lactobacillus shenzhenensis Strain LY-73T.</title>
        <authorList>
            <person name="Lin Z."/>
            <person name="Liu Z."/>
            <person name="Yang R."/>
            <person name="Zou Y."/>
            <person name="Wan D."/>
            <person name="Chen J."/>
            <person name="Guo M."/>
            <person name="Zhao J."/>
            <person name="Fang C."/>
            <person name="Yang R."/>
            <person name="Liu F."/>
        </authorList>
    </citation>
    <scope>NUCLEOTIDE SEQUENCE [LARGE SCALE GENOMIC DNA]</scope>
    <source>
        <strain evidence="3">LY-73</strain>
    </source>
</reference>
<keyword evidence="1" id="KW-1133">Transmembrane helix</keyword>
<feature type="transmembrane region" description="Helical" evidence="1">
    <location>
        <begin position="142"/>
        <end position="166"/>
    </location>
</feature>
<keyword evidence="3" id="KW-1185">Reference proteome</keyword>
<dbReference type="AlphaFoldDB" id="U4TX46"/>
<keyword evidence="1" id="KW-0812">Transmembrane</keyword>
<dbReference type="Proteomes" id="UP000030647">
    <property type="component" value="Unassembled WGS sequence"/>
</dbReference>
<dbReference type="eggNOG" id="ENOG5030APV">
    <property type="taxonomic scope" value="Bacteria"/>
</dbReference>
<dbReference type="OrthoDB" id="2300050at2"/>
<feature type="transmembrane region" description="Helical" evidence="1">
    <location>
        <begin position="309"/>
        <end position="328"/>
    </location>
</feature>
<proteinExistence type="predicted"/>
<feature type="transmembrane region" description="Helical" evidence="1">
    <location>
        <begin position="16"/>
        <end position="34"/>
    </location>
</feature>
<dbReference type="RefSeq" id="WP_022528009.1">
    <property type="nucleotide sequence ID" value="NZ_KI271582.1"/>
</dbReference>
<sequence>MNQHSLNQLIRRRHRIVLLLAALMIVFFGIMQGTGTVSNFHMRDQEEISRTNYVKHVYPYLSKSEQRAGYKAYINRFKQVRYGSPKTDRMYQDGTFFNYFIFLLTILLGCVMTFWDQISGFNRLLFSSGMSRRRIYLTKLKLYLTVILPAWGINAVITMLFVWFGIPHHYLTIYWVSLLLFIPIYLIQLIAALAAGSLFGMVIGQTLPLVATIGFLGMSAGPAVIQAVQLLHVQKSWSAWLTQPLAAYGTWVGLAILFLALSLYFYPQVSLENSHRYLLFPQLRPIVLIGFTLYVPFVMQNWLFYDYPWLSMILTGGAVFVFLFWYLYRPTFGRRNKAQESETSPSPRQ</sequence>
<gene>
    <name evidence="2" type="ORF">L248_0062</name>
</gene>
<name>U4TX46_9LACO</name>
<dbReference type="HOGENOM" id="CLU_058395_0_0_9"/>
<evidence type="ECO:0000313" key="2">
    <source>
        <dbReference type="EMBL" id="ERL66383.1"/>
    </source>
</evidence>